<evidence type="ECO:0000313" key="2">
    <source>
        <dbReference type="EMBL" id="OPX54664.1"/>
    </source>
</evidence>
<comment type="caution">
    <text evidence="2">The sequence shown here is derived from an EMBL/GenBank/DDBJ whole genome shotgun (WGS) entry which is preliminary data.</text>
</comment>
<protein>
    <recommendedName>
        <fullName evidence="4">DUF945 domain-containing protein</fullName>
    </recommendedName>
</protein>
<evidence type="ECO:0000256" key="1">
    <source>
        <dbReference type="SAM" id="Phobius"/>
    </source>
</evidence>
<accession>A0A1T4RPD3</accession>
<name>A0A1T4RPD3_9GAMM</name>
<keyword evidence="1" id="KW-0812">Transmembrane</keyword>
<keyword evidence="1" id="KW-0472">Membrane</keyword>
<dbReference type="STRING" id="64969.SAMN02745127_02495"/>
<sequence>MANLNYKFGQFVIVISVKNYLIIKDLIVMQKLTTGIFAGAIVIGAASAAYIPVQVGYQVEAQLQQVVNVQNAKVNSGFQIELLNYQRFAYSTTFLSRITLADIDAQQNGRPLLSLDIQHQLQHGFGKVRFVSELAPEQQGNKFLKDYFNDQSPLRLKGEFDHNSLNLDAYLDGFTLKPQGQEGTIYVQPAVAQLFYQQGEVVEGIAQNHYRLNTVWNGADLIAGRDYLKLRPASFKVTGSQATDYLWRYQSQLGLTGMEFGNQGFVLKAGALLLQDQFSLTAQEDKTPSSIHYQSQLKLQGLTGEQFGQTALKINSASLAYQISGPTVANTEALISASQQIDPEQMSNEQAQQILPLLIEFLQALNVQIDSLNVSTPEGSLDSNLQLQVDASQDELIQALSAPMLLTRLLDANANLLVDKTLVQSTMPLQMLAMQLYGAGAYEEKEDKMSVMAELKQGRLTINGVATE</sequence>
<keyword evidence="1" id="KW-1133">Transmembrane helix</keyword>
<feature type="transmembrane region" description="Helical" evidence="1">
    <location>
        <begin position="35"/>
        <end position="53"/>
    </location>
</feature>
<dbReference type="InterPro" id="IPR010352">
    <property type="entry name" value="DUF945"/>
</dbReference>
<dbReference type="EMBL" id="MTSM01000020">
    <property type="protein sequence ID" value="OPX54664.1"/>
    <property type="molecule type" value="Genomic_DNA"/>
</dbReference>
<gene>
    <name evidence="2" type="ORF">BTE48_12835</name>
</gene>
<dbReference type="Pfam" id="PF06097">
    <property type="entry name" value="DUF945"/>
    <property type="match status" value="1"/>
</dbReference>
<keyword evidence="3" id="KW-1185">Reference proteome</keyword>
<dbReference type="Proteomes" id="UP000191418">
    <property type="component" value="Unassembled WGS sequence"/>
</dbReference>
<reference evidence="2 3" key="1">
    <citation type="submission" date="2017-01" db="EMBL/GenBank/DDBJ databases">
        <title>Genome Sequencing of a Marine Spirillum, Oceanospirillum multiglobuliferum ATCC 33336, from Japan.</title>
        <authorList>
            <person name="Carney J.G."/>
            <person name="Trachtenberg A.M."/>
            <person name="Rheaume B.A."/>
            <person name="Linnane J.D."/>
            <person name="Pitts N.L."/>
            <person name="Mykles D.L."/>
            <person name="Maclea K.S."/>
        </authorList>
    </citation>
    <scope>NUCLEOTIDE SEQUENCE [LARGE SCALE GENOMIC DNA]</scope>
    <source>
        <strain evidence="2 3">ATCC 33336</strain>
    </source>
</reference>
<evidence type="ECO:0008006" key="4">
    <source>
        <dbReference type="Google" id="ProtNLM"/>
    </source>
</evidence>
<evidence type="ECO:0000313" key="3">
    <source>
        <dbReference type="Proteomes" id="UP000191418"/>
    </source>
</evidence>
<organism evidence="2 3">
    <name type="scientific">Oceanospirillum multiglobuliferum</name>
    <dbReference type="NCBI Taxonomy" id="64969"/>
    <lineage>
        <taxon>Bacteria</taxon>
        <taxon>Pseudomonadati</taxon>
        <taxon>Pseudomonadota</taxon>
        <taxon>Gammaproteobacteria</taxon>
        <taxon>Oceanospirillales</taxon>
        <taxon>Oceanospirillaceae</taxon>
        <taxon>Oceanospirillum</taxon>
    </lineage>
</organism>
<proteinExistence type="predicted"/>
<dbReference type="AlphaFoldDB" id="A0A1T4RPD3"/>